<dbReference type="SUPFAM" id="SSF52096">
    <property type="entry name" value="ClpP/crotonase"/>
    <property type="match status" value="1"/>
</dbReference>
<evidence type="ECO:0000313" key="2">
    <source>
        <dbReference type="Proteomes" id="UP001610446"/>
    </source>
</evidence>
<dbReference type="CDD" id="cd06558">
    <property type="entry name" value="crotonase-like"/>
    <property type="match status" value="1"/>
</dbReference>
<dbReference type="InterPro" id="IPR001753">
    <property type="entry name" value="Enoyl-CoA_hydra/iso"/>
</dbReference>
<evidence type="ECO:0000313" key="1">
    <source>
        <dbReference type="EMBL" id="KAL2839415.1"/>
    </source>
</evidence>
<sequence>MSSSEYTAITLQVRGKIGIITLNRPEALNAFNHVMSVEIIRAFRELDEHPETVFTVLTGQGRFFSAGVDVKEITDRPLPSNSSPAELKLHYMSQFARALELMRSQIDHRKVLVLALNGPAVGGGAAWFEGVADIVLAAKGSWLQIPFNALGLVPENGSILSFSQNVGVHRANEMLILGRRCSVEELEAWGMVNKIFPAGGFHENVVQFLQDQLAVNDGGSMMAAKRLQNAPLRKDRLYAVYDSVDALAERFVIGAPHERFRVKKEQLAKGKGGKALL</sequence>
<gene>
    <name evidence="1" type="ORF">BJY01DRAFT_237123</name>
</gene>
<name>A0ABR4JH83_9EURO</name>
<accession>A0ABR4JH83</accession>
<dbReference type="InterPro" id="IPR029045">
    <property type="entry name" value="ClpP/crotonase-like_dom_sf"/>
</dbReference>
<dbReference type="PANTHER" id="PTHR43684:SF3">
    <property type="entry name" value="PEROXISOMAL D3,D2-ENOYL-COA ISOMERASE"/>
    <property type="match status" value="1"/>
</dbReference>
<proteinExistence type="predicted"/>
<organism evidence="1 2">
    <name type="scientific">Aspergillus pseudoustus</name>
    <dbReference type="NCBI Taxonomy" id="1810923"/>
    <lineage>
        <taxon>Eukaryota</taxon>
        <taxon>Fungi</taxon>
        <taxon>Dikarya</taxon>
        <taxon>Ascomycota</taxon>
        <taxon>Pezizomycotina</taxon>
        <taxon>Eurotiomycetes</taxon>
        <taxon>Eurotiomycetidae</taxon>
        <taxon>Eurotiales</taxon>
        <taxon>Aspergillaceae</taxon>
        <taxon>Aspergillus</taxon>
        <taxon>Aspergillus subgen. Nidulantes</taxon>
    </lineage>
</organism>
<protein>
    <submittedName>
        <fullName evidence="1">ClpP/crotonase-like domain-containing protein</fullName>
    </submittedName>
</protein>
<comment type="caution">
    <text evidence="1">The sequence shown here is derived from an EMBL/GenBank/DDBJ whole genome shotgun (WGS) entry which is preliminary data.</text>
</comment>
<dbReference type="InterPro" id="IPR051053">
    <property type="entry name" value="ECH/Chromodomain_protein"/>
</dbReference>
<dbReference type="Pfam" id="PF00378">
    <property type="entry name" value="ECH_1"/>
    <property type="match status" value="1"/>
</dbReference>
<keyword evidence="2" id="KW-1185">Reference proteome</keyword>
<dbReference type="Gene3D" id="3.90.226.10">
    <property type="entry name" value="2-enoyl-CoA Hydratase, Chain A, domain 1"/>
    <property type="match status" value="1"/>
</dbReference>
<reference evidence="1 2" key="1">
    <citation type="submission" date="2024-07" db="EMBL/GenBank/DDBJ databases">
        <title>Section-level genome sequencing and comparative genomics of Aspergillus sections Usti and Cavernicolus.</title>
        <authorList>
            <consortium name="Lawrence Berkeley National Laboratory"/>
            <person name="Nybo J.L."/>
            <person name="Vesth T.C."/>
            <person name="Theobald S."/>
            <person name="Frisvad J.C."/>
            <person name="Larsen T.O."/>
            <person name="Kjaerboelling I."/>
            <person name="Rothschild-Mancinelli K."/>
            <person name="Lyhne E.K."/>
            <person name="Kogle M.E."/>
            <person name="Barry K."/>
            <person name="Clum A."/>
            <person name="Na H."/>
            <person name="Ledsgaard L."/>
            <person name="Lin J."/>
            <person name="Lipzen A."/>
            <person name="Kuo A."/>
            <person name="Riley R."/>
            <person name="Mondo S."/>
            <person name="Labutti K."/>
            <person name="Haridas S."/>
            <person name="Pangalinan J."/>
            <person name="Salamov A.A."/>
            <person name="Simmons B.A."/>
            <person name="Magnuson J.K."/>
            <person name="Chen J."/>
            <person name="Drula E."/>
            <person name="Henrissat B."/>
            <person name="Wiebenga A."/>
            <person name="Lubbers R.J."/>
            <person name="Gomes A.C."/>
            <person name="Makela M.R."/>
            <person name="Stajich J."/>
            <person name="Grigoriev I.V."/>
            <person name="Mortensen U.H."/>
            <person name="De Vries R.P."/>
            <person name="Baker S.E."/>
            <person name="Andersen M.R."/>
        </authorList>
    </citation>
    <scope>NUCLEOTIDE SEQUENCE [LARGE SCALE GENOMIC DNA]</scope>
    <source>
        <strain evidence="1 2">CBS 123904</strain>
    </source>
</reference>
<dbReference type="PANTHER" id="PTHR43684">
    <property type="match status" value="1"/>
</dbReference>
<dbReference type="EMBL" id="JBFXLU010000133">
    <property type="protein sequence ID" value="KAL2839415.1"/>
    <property type="molecule type" value="Genomic_DNA"/>
</dbReference>
<dbReference type="Proteomes" id="UP001610446">
    <property type="component" value="Unassembled WGS sequence"/>
</dbReference>